<evidence type="ECO:0000313" key="1">
    <source>
        <dbReference type="EMBL" id="KII62071.1"/>
    </source>
</evidence>
<proteinExistence type="predicted"/>
<name>A0A0C2MKD7_THEKT</name>
<reference evidence="1 2" key="1">
    <citation type="journal article" date="2014" name="Genome Biol. Evol.">
        <title>The genome of the myxosporean Thelohanellus kitauei shows adaptations to nutrient acquisition within its fish host.</title>
        <authorList>
            <person name="Yang Y."/>
            <person name="Xiong J."/>
            <person name="Zhou Z."/>
            <person name="Huo F."/>
            <person name="Miao W."/>
            <person name="Ran C."/>
            <person name="Liu Y."/>
            <person name="Zhang J."/>
            <person name="Feng J."/>
            <person name="Wang M."/>
            <person name="Wang M."/>
            <person name="Wang L."/>
            <person name="Yao B."/>
        </authorList>
    </citation>
    <scope>NUCLEOTIDE SEQUENCE [LARGE SCALE GENOMIC DNA]</scope>
    <source>
        <strain evidence="1">Wuqing</strain>
    </source>
</reference>
<sequence length="148" mass="16716">MVFHLKSIGPSVIVCLLFGSLASTERLALHWLVKPVRTTYNTTSRLRQGGLGVGHIGHSFKFWAYRASRHSVRSKTAYFLKVGLNDYMFHVDDLTGPQVIEDTDQRNVFDHNTIVVKGIGPVSWRIWIFKGILGSVYRIGMGPGFWIP</sequence>
<dbReference type="Proteomes" id="UP000031668">
    <property type="component" value="Unassembled WGS sequence"/>
</dbReference>
<gene>
    <name evidence="1" type="ORF">RF11_02571</name>
</gene>
<comment type="caution">
    <text evidence="1">The sequence shown here is derived from an EMBL/GenBank/DDBJ whole genome shotgun (WGS) entry which is preliminary data.</text>
</comment>
<dbReference type="EMBL" id="JWZT01005118">
    <property type="protein sequence ID" value="KII62071.1"/>
    <property type="molecule type" value="Genomic_DNA"/>
</dbReference>
<keyword evidence="2" id="KW-1185">Reference proteome</keyword>
<evidence type="ECO:0000313" key="2">
    <source>
        <dbReference type="Proteomes" id="UP000031668"/>
    </source>
</evidence>
<dbReference type="AlphaFoldDB" id="A0A0C2MKD7"/>
<organism evidence="1 2">
    <name type="scientific">Thelohanellus kitauei</name>
    <name type="common">Myxosporean</name>
    <dbReference type="NCBI Taxonomy" id="669202"/>
    <lineage>
        <taxon>Eukaryota</taxon>
        <taxon>Metazoa</taxon>
        <taxon>Cnidaria</taxon>
        <taxon>Myxozoa</taxon>
        <taxon>Myxosporea</taxon>
        <taxon>Bivalvulida</taxon>
        <taxon>Platysporina</taxon>
        <taxon>Myxobolidae</taxon>
        <taxon>Thelohanellus</taxon>
    </lineage>
</organism>
<protein>
    <submittedName>
        <fullName evidence="1">Uncharacterized protein</fullName>
    </submittedName>
</protein>
<accession>A0A0C2MKD7</accession>